<evidence type="ECO:0000313" key="4">
    <source>
        <dbReference type="Proteomes" id="UP000036923"/>
    </source>
</evidence>
<dbReference type="AlphaFoldDB" id="A0A0L6JHA2"/>
<reference evidence="4" key="1">
    <citation type="submission" date="2015-07" db="EMBL/GenBank/DDBJ databases">
        <title>Near-Complete Genome Sequence of the Cellulolytic Bacterium Bacteroides (Pseudobacteroides) cellulosolvens ATCC 35603.</title>
        <authorList>
            <person name="Dassa B."/>
            <person name="Utturkar S.M."/>
            <person name="Klingeman D.M."/>
            <person name="Hurt R.A."/>
            <person name="Keller M."/>
            <person name="Xu J."/>
            <person name="Reddy Y.H.K."/>
            <person name="Borovok I."/>
            <person name="Grinberg I.R."/>
            <person name="Lamed R."/>
            <person name="Zhivin O."/>
            <person name="Bayer E.A."/>
            <person name="Brown S.D."/>
        </authorList>
    </citation>
    <scope>NUCLEOTIDE SEQUENCE [LARGE SCALE GENOMIC DNA]</scope>
    <source>
        <strain evidence="4">DSM 2933</strain>
    </source>
</reference>
<feature type="region of interest" description="Disordered" evidence="1">
    <location>
        <begin position="101"/>
        <end position="126"/>
    </location>
</feature>
<evidence type="ECO:0000256" key="1">
    <source>
        <dbReference type="SAM" id="MobiDB-lite"/>
    </source>
</evidence>
<dbReference type="RefSeq" id="WP_036946289.1">
    <property type="nucleotide sequence ID" value="NZ_KN050763.1"/>
</dbReference>
<comment type="caution">
    <text evidence="3">The sequence shown here is derived from an EMBL/GenBank/DDBJ whole genome shotgun (WGS) entry which is preliminary data.</text>
</comment>
<protein>
    <submittedName>
        <fullName evidence="3">Uncharacterized protein</fullName>
    </submittedName>
</protein>
<accession>A0A0L6JHA2</accession>
<proteinExistence type="predicted"/>
<dbReference type="Proteomes" id="UP000036923">
    <property type="component" value="Unassembled WGS sequence"/>
</dbReference>
<keyword evidence="2" id="KW-1133">Transmembrane helix</keyword>
<keyword evidence="4" id="KW-1185">Reference proteome</keyword>
<dbReference type="eggNOG" id="ENOG50332YS">
    <property type="taxonomic scope" value="Bacteria"/>
</dbReference>
<name>A0A0L6JHA2_9FIRM</name>
<sequence>MAIVIFVIFDIIVVAIVLGLLFKFLDIRIPDKFKDKINKNPKLKATLDKAIVFIKDLDLKNKISNIKLPKIEFPKKTVKTKPLSPSNSDVRQDIANYFRKRNENISVNPDTNHHPRFGRVGVDTEPVKNDNQSDYTQGNNVAAMNQRLVPAESMSYSGSFSMEANQNHDDNIGPVTHRFTPWARSNDSDNDNSQEILNKKMFEQNRSIEQNRPADQSRYIEQNRPVERISDERLGSDRGREVDQPKLFKRNLNEDISNYKKEDVKKEKVKKEKTLFGNNKNQNKKYKIVQTGFASIFFGRNNSIVIIPYAKDIEGKGRAMDNIIYIDSPIPPHQLGEAIRQTIEVDSDVHPFTDKELIKELQVKEWSEFTQGKRYISIRYDDECGYILNTTTRNPDGSYRLNCPGGIEKIVNKDATLTDLGDTVYHLVEKCKA</sequence>
<keyword evidence="2" id="KW-0472">Membrane</keyword>
<feature type="transmembrane region" description="Helical" evidence="2">
    <location>
        <begin position="6"/>
        <end position="25"/>
    </location>
</feature>
<dbReference type="EMBL" id="LGTC01000001">
    <property type="protein sequence ID" value="KNY25108.1"/>
    <property type="molecule type" value="Genomic_DNA"/>
</dbReference>
<keyword evidence="2" id="KW-0812">Transmembrane</keyword>
<dbReference type="OrthoDB" id="2084396at2"/>
<gene>
    <name evidence="3" type="ORF">Bccel_0365</name>
</gene>
<evidence type="ECO:0000256" key="2">
    <source>
        <dbReference type="SAM" id="Phobius"/>
    </source>
</evidence>
<dbReference type="STRING" id="398512.Bccel_0365"/>
<evidence type="ECO:0000313" key="3">
    <source>
        <dbReference type="EMBL" id="KNY25108.1"/>
    </source>
</evidence>
<organism evidence="3 4">
    <name type="scientific">Pseudobacteroides cellulosolvens ATCC 35603 = DSM 2933</name>
    <dbReference type="NCBI Taxonomy" id="398512"/>
    <lineage>
        <taxon>Bacteria</taxon>
        <taxon>Bacillati</taxon>
        <taxon>Bacillota</taxon>
        <taxon>Clostridia</taxon>
        <taxon>Eubacteriales</taxon>
        <taxon>Oscillospiraceae</taxon>
        <taxon>Pseudobacteroides</taxon>
    </lineage>
</organism>